<sequence length="697" mass="78625">MIPIHEFSTGIQVERTPNGGWVSLGFLGKYINATLNPIPYSVERSIANQEFALAEGASTEQPAIIGRVVGTGEDPWAVIAVVTRARDEKGRSLSVYRYFLTPGANHLRYLLAWWESQGKPTFNPLDSKYIGQYAYFDPDSVHPPDLDPTANYIELVPTKPTLLEAHQYNLTTIHTLAIKKHNLDKTQPISWAFNVEALEKPHSFQIIQPASPQAYENLERQISKLPRSLPTVFIDEAALKSAIRALINSSQVKPDAVQVIVKELDNQQITPQYWAALFDAQGATAAITQKNYSLPLVRLMTLRAIVIPETLPEFLKWLNVQSGKQPSEAESTSLQFQVAIRQYFPTEKLNTGVKDRLTAGIKLLIPELLKEKISPESIHWLFIKDRVWDVCRSQVLHDVADDLELISQKSNFDQSKFEGLNFPQEMWQELISSLHSRSDYYYKVPTYKPLAKLFELLKEYELSAYFYQVSNGQVPVNVFSEVKKDYPGKKLSLLGIRIYKKKNILEKSVDSANGLISDRLELVIGLCAVTVIILLGYTLLIYPNFTRITSSRSQDNNNPPDQTVTTEVQTTPPDNTTPPTPLPEHITIALKDAKFNRTMTALNNLMSELNISDEEEKNRVLRQALLLPSDWNFSDIDPEGNTTKPATKIQLVKAIYEYQEKNQGLTADGIIDNGRATYNQLKPAIEKQLNTTNQPNG</sequence>
<organism evidence="3 4">
    <name type="scientific">Anabaenopsis elenkinii CCIBt3563</name>
    <dbReference type="NCBI Taxonomy" id="2779889"/>
    <lineage>
        <taxon>Bacteria</taxon>
        <taxon>Bacillati</taxon>
        <taxon>Cyanobacteriota</taxon>
        <taxon>Cyanophyceae</taxon>
        <taxon>Nostocales</taxon>
        <taxon>Nodulariaceae</taxon>
        <taxon>Anabaenopsis</taxon>
    </lineage>
</organism>
<evidence type="ECO:0000313" key="3">
    <source>
        <dbReference type="EMBL" id="QOV23979.1"/>
    </source>
</evidence>
<feature type="region of interest" description="Disordered" evidence="1">
    <location>
        <begin position="550"/>
        <end position="582"/>
    </location>
</feature>
<evidence type="ECO:0000256" key="2">
    <source>
        <dbReference type="SAM" id="Phobius"/>
    </source>
</evidence>
<keyword evidence="4" id="KW-1185">Reference proteome</keyword>
<accession>A0A7S6RFJ5</accession>
<proteinExistence type="predicted"/>
<dbReference type="AlphaFoldDB" id="A0A7S6RFJ5"/>
<keyword evidence="2" id="KW-0812">Transmembrane</keyword>
<dbReference type="RefSeq" id="WP_200989507.1">
    <property type="nucleotide sequence ID" value="NZ_CP063311.1"/>
</dbReference>
<feature type="transmembrane region" description="Helical" evidence="2">
    <location>
        <begin position="522"/>
        <end position="542"/>
    </location>
</feature>
<evidence type="ECO:0000313" key="4">
    <source>
        <dbReference type="Proteomes" id="UP000593846"/>
    </source>
</evidence>
<feature type="compositionally biased region" description="Low complexity" evidence="1">
    <location>
        <begin position="559"/>
        <end position="574"/>
    </location>
</feature>
<evidence type="ECO:0000256" key="1">
    <source>
        <dbReference type="SAM" id="MobiDB-lite"/>
    </source>
</evidence>
<name>A0A7S6RFJ5_9CYAN</name>
<gene>
    <name evidence="3" type="ORF">IM676_06810</name>
</gene>
<keyword evidence="2" id="KW-1133">Transmembrane helix</keyword>
<keyword evidence="2" id="KW-0472">Membrane</keyword>
<dbReference type="KEGG" id="aee:IM676_06810"/>
<protein>
    <submittedName>
        <fullName evidence="3">Uncharacterized protein</fullName>
    </submittedName>
</protein>
<dbReference type="EMBL" id="CP063311">
    <property type="protein sequence ID" value="QOV23979.1"/>
    <property type="molecule type" value="Genomic_DNA"/>
</dbReference>
<reference evidence="4" key="1">
    <citation type="submission" date="2020-10" db="EMBL/GenBank/DDBJ databases">
        <title>Genome-based taxonomic classification of the species Anabaenopsis elenkinii.</title>
        <authorList>
            <person name="Delbaje E."/>
            <person name="Andreote A.P.D."/>
            <person name="Pellegrinetti T.A."/>
            <person name="Cruz R.B."/>
            <person name="Branco L.H.Z."/>
            <person name="Fiore M.F."/>
        </authorList>
    </citation>
    <scope>NUCLEOTIDE SEQUENCE [LARGE SCALE GENOMIC DNA]</scope>
    <source>
        <strain evidence="4">CCIBt3563</strain>
    </source>
</reference>
<dbReference type="Proteomes" id="UP000593846">
    <property type="component" value="Chromosome"/>
</dbReference>